<dbReference type="CDD" id="cd00038">
    <property type="entry name" value="CAP_ED"/>
    <property type="match status" value="1"/>
</dbReference>
<gene>
    <name evidence="6" type="ORF">GOB93_11055</name>
</gene>
<keyword evidence="2" id="KW-0238">DNA-binding</keyword>
<name>A0ABX0JRM6_9PROT</name>
<feature type="domain" description="Cyclic nucleotide-binding" evidence="4">
    <location>
        <begin position="55"/>
        <end position="97"/>
    </location>
</feature>
<dbReference type="PRINTS" id="PR00034">
    <property type="entry name" value="HTHCRP"/>
</dbReference>
<evidence type="ECO:0000259" key="5">
    <source>
        <dbReference type="PROSITE" id="PS51063"/>
    </source>
</evidence>
<dbReference type="Gene3D" id="2.60.120.10">
    <property type="entry name" value="Jelly Rolls"/>
    <property type="match status" value="1"/>
</dbReference>
<dbReference type="Proteomes" id="UP000635278">
    <property type="component" value="Unassembled WGS sequence"/>
</dbReference>
<evidence type="ECO:0000313" key="7">
    <source>
        <dbReference type="Proteomes" id="UP000635278"/>
    </source>
</evidence>
<dbReference type="SMART" id="SM00100">
    <property type="entry name" value="cNMP"/>
    <property type="match status" value="1"/>
</dbReference>
<dbReference type="EMBL" id="WOTB01000013">
    <property type="protein sequence ID" value="NHN85176.1"/>
    <property type="molecule type" value="Genomic_DNA"/>
</dbReference>
<evidence type="ECO:0000256" key="1">
    <source>
        <dbReference type="ARBA" id="ARBA00023015"/>
    </source>
</evidence>
<dbReference type="Pfam" id="PF13545">
    <property type="entry name" value="HTH_Crp_2"/>
    <property type="match status" value="1"/>
</dbReference>
<sequence>MTAPAATPLSLRIRAAGEVPGDTVDSAGNLILSTQTVAALSAIAVPLDVKARTPVVRQGDEAEFVFLIRSGVIKAEHQLEDGRTQIVAFHWPGDLFGLADHDLYLNSADALTDCDLIRFSRPALKALFLTEPGLQGDFLVEAIAHLRLSQRHLLLVTHQRVAKRLAGFLIECSQKPECYDTQTGVLSLIMDRTDIAAYLNTTVESVSRMIGALEERKLITRVDARHVRLDLPGLKALLTR</sequence>
<dbReference type="PROSITE" id="PS00888">
    <property type="entry name" value="CNMP_BINDING_1"/>
    <property type="match status" value="1"/>
</dbReference>
<dbReference type="Gene3D" id="1.10.10.10">
    <property type="entry name" value="Winged helix-like DNA-binding domain superfamily/Winged helix DNA-binding domain"/>
    <property type="match status" value="1"/>
</dbReference>
<dbReference type="InterPro" id="IPR036388">
    <property type="entry name" value="WH-like_DNA-bd_sf"/>
</dbReference>
<dbReference type="PROSITE" id="PS50042">
    <property type="entry name" value="CNMP_BINDING_3"/>
    <property type="match status" value="1"/>
</dbReference>
<reference evidence="6 7" key="1">
    <citation type="journal article" date="2020" name="Int. J. Syst. Evol. Microbiol.">
        <title>Novel acetic acid bacteria from cider fermentations: Acetobacter conturbans sp. nov. and Acetobacter fallax sp. nov.</title>
        <authorList>
            <person name="Sombolestani A.S."/>
            <person name="Cleenwerck I."/>
            <person name="Cnockaert M."/>
            <person name="Borremans W."/>
            <person name="Wieme A.D."/>
            <person name="De Vuyst L."/>
            <person name="Vandamme P."/>
        </authorList>
    </citation>
    <scope>NUCLEOTIDE SEQUENCE [LARGE SCALE GENOMIC DNA]</scope>
    <source>
        <strain evidence="6 7">LMG 30640</strain>
    </source>
</reference>
<accession>A0ABX0JRM6</accession>
<dbReference type="InterPro" id="IPR036390">
    <property type="entry name" value="WH_DNA-bd_sf"/>
</dbReference>
<feature type="domain" description="HTH crp-type" evidence="5">
    <location>
        <begin position="159"/>
        <end position="232"/>
    </location>
</feature>
<protein>
    <submittedName>
        <fullName evidence="6">Helix-turn-helix domain-containing protein</fullName>
    </submittedName>
</protein>
<evidence type="ECO:0000256" key="2">
    <source>
        <dbReference type="ARBA" id="ARBA00023125"/>
    </source>
</evidence>
<dbReference type="Pfam" id="PF00027">
    <property type="entry name" value="cNMP_binding"/>
    <property type="match status" value="1"/>
</dbReference>
<dbReference type="InterPro" id="IPR018490">
    <property type="entry name" value="cNMP-bd_dom_sf"/>
</dbReference>
<organism evidence="6 7">
    <name type="scientific">Acetobacter musti</name>
    <dbReference type="NCBI Taxonomy" id="864732"/>
    <lineage>
        <taxon>Bacteria</taxon>
        <taxon>Pseudomonadati</taxon>
        <taxon>Pseudomonadota</taxon>
        <taxon>Alphaproteobacteria</taxon>
        <taxon>Acetobacterales</taxon>
        <taxon>Acetobacteraceae</taxon>
        <taxon>Acetobacter</taxon>
    </lineage>
</organism>
<keyword evidence="7" id="KW-1185">Reference proteome</keyword>
<dbReference type="InterPro" id="IPR018488">
    <property type="entry name" value="cNMP-bd_CS"/>
</dbReference>
<dbReference type="CDD" id="cd00092">
    <property type="entry name" value="HTH_CRP"/>
    <property type="match status" value="1"/>
</dbReference>
<proteinExistence type="predicted"/>
<evidence type="ECO:0000259" key="4">
    <source>
        <dbReference type="PROSITE" id="PS50042"/>
    </source>
</evidence>
<dbReference type="InterPro" id="IPR012318">
    <property type="entry name" value="HTH_CRP"/>
</dbReference>
<dbReference type="SUPFAM" id="SSF46785">
    <property type="entry name" value="Winged helix' DNA-binding domain"/>
    <property type="match status" value="1"/>
</dbReference>
<dbReference type="PANTHER" id="PTHR24567">
    <property type="entry name" value="CRP FAMILY TRANSCRIPTIONAL REGULATORY PROTEIN"/>
    <property type="match status" value="1"/>
</dbReference>
<dbReference type="SUPFAM" id="SSF51206">
    <property type="entry name" value="cAMP-binding domain-like"/>
    <property type="match status" value="1"/>
</dbReference>
<dbReference type="PANTHER" id="PTHR24567:SF75">
    <property type="entry name" value="FUMARATE AND NITRATE REDUCTION REGULATORY PROTEIN"/>
    <property type="match status" value="1"/>
</dbReference>
<dbReference type="SMART" id="SM00419">
    <property type="entry name" value="HTH_CRP"/>
    <property type="match status" value="1"/>
</dbReference>
<evidence type="ECO:0000313" key="6">
    <source>
        <dbReference type="EMBL" id="NHN85176.1"/>
    </source>
</evidence>
<keyword evidence="1" id="KW-0805">Transcription regulation</keyword>
<keyword evidence="3" id="KW-0804">Transcription</keyword>
<dbReference type="InterPro" id="IPR050397">
    <property type="entry name" value="Env_Response_Regulators"/>
</dbReference>
<evidence type="ECO:0000256" key="3">
    <source>
        <dbReference type="ARBA" id="ARBA00023163"/>
    </source>
</evidence>
<dbReference type="InterPro" id="IPR014710">
    <property type="entry name" value="RmlC-like_jellyroll"/>
</dbReference>
<comment type="caution">
    <text evidence="6">The sequence shown here is derived from an EMBL/GenBank/DDBJ whole genome shotgun (WGS) entry which is preliminary data.</text>
</comment>
<dbReference type="InterPro" id="IPR000595">
    <property type="entry name" value="cNMP-bd_dom"/>
</dbReference>
<dbReference type="PROSITE" id="PS51063">
    <property type="entry name" value="HTH_CRP_2"/>
    <property type="match status" value="1"/>
</dbReference>